<dbReference type="InterPro" id="IPR006862">
    <property type="entry name" value="Thio_Ohase/aa_AcTrfase"/>
</dbReference>
<dbReference type="AlphaFoldDB" id="A0A7K7VM15"/>
<protein>
    <submittedName>
        <fullName evidence="3">BAAT acyltransferase</fullName>
    </submittedName>
</protein>
<keyword evidence="3" id="KW-0012">Acyltransferase</keyword>
<dbReference type="PANTHER" id="PTHR10824:SF18">
    <property type="entry name" value="BILE ACID-COA:AMINO ACID N-ACYLTRANSFERASE"/>
    <property type="match status" value="1"/>
</dbReference>
<dbReference type="Gene3D" id="2.60.40.2240">
    <property type="entry name" value="Acyl-CoA thioester hydrolase/BAAT N-terminal domain"/>
    <property type="match status" value="1"/>
</dbReference>
<dbReference type="PANTHER" id="PTHR10824">
    <property type="entry name" value="ACYL-COENZYME A THIOESTERASE-RELATED"/>
    <property type="match status" value="1"/>
</dbReference>
<evidence type="ECO:0000313" key="3">
    <source>
        <dbReference type="EMBL" id="NXA42475.1"/>
    </source>
</evidence>
<dbReference type="InterPro" id="IPR042490">
    <property type="entry name" value="Thio_Ohase/BAAT_N"/>
</dbReference>
<evidence type="ECO:0000313" key="4">
    <source>
        <dbReference type="Proteomes" id="UP000533954"/>
    </source>
</evidence>
<dbReference type="GO" id="GO:0016746">
    <property type="term" value="F:acyltransferase activity"/>
    <property type="evidence" value="ECO:0007669"/>
    <property type="project" value="UniProtKB-KW"/>
</dbReference>
<dbReference type="OrthoDB" id="6347013at2759"/>
<feature type="non-terminal residue" evidence="3">
    <location>
        <position position="154"/>
    </location>
</feature>
<dbReference type="EMBL" id="VZSX01000214">
    <property type="protein sequence ID" value="NXA42475.1"/>
    <property type="molecule type" value="Genomic_DNA"/>
</dbReference>
<feature type="domain" description="Acyl-CoA thioester hydrolase/bile acid-CoA amino acid N-acetyltransferase" evidence="2">
    <location>
        <begin position="14"/>
        <end position="143"/>
    </location>
</feature>
<dbReference type="GO" id="GO:0005777">
    <property type="term" value="C:peroxisome"/>
    <property type="evidence" value="ECO:0007669"/>
    <property type="project" value="TreeGrafter"/>
</dbReference>
<keyword evidence="3" id="KW-0808">Transferase</keyword>
<accession>A0A7K7VM15</accession>
<organism evidence="3 4">
    <name type="scientific">Eudromia elegans</name>
    <name type="common">Elegant crested-tinamou</name>
    <dbReference type="NCBI Taxonomy" id="8805"/>
    <lineage>
        <taxon>Eukaryota</taxon>
        <taxon>Metazoa</taxon>
        <taxon>Chordata</taxon>
        <taxon>Craniata</taxon>
        <taxon>Vertebrata</taxon>
        <taxon>Euteleostomi</taxon>
        <taxon>Archelosauria</taxon>
        <taxon>Archosauria</taxon>
        <taxon>Dinosauria</taxon>
        <taxon>Saurischia</taxon>
        <taxon>Theropoda</taxon>
        <taxon>Coelurosauria</taxon>
        <taxon>Aves</taxon>
        <taxon>Palaeognathae</taxon>
        <taxon>Tinamiformes</taxon>
        <taxon>Tinamidae</taxon>
        <taxon>Eudromia</taxon>
    </lineage>
</organism>
<reference evidence="3 4" key="1">
    <citation type="submission" date="2019-09" db="EMBL/GenBank/DDBJ databases">
        <title>Bird 10,000 Genomes (B10K) Project - Family phase.</title>
        <authorList>
            <person name="Zhang G."/>
        </authorList>
    </citation>
    <scope>NUCLEOTIDE SEQUENCE [LARGE SCALE GENOMIC DNA]</scope>
    <source>
        <strain evidence="3">B10K-LSUMZ-16893</strain>
    </source>
</reference>
<evidence type="ECO:0000256" key="1">
    <source>
        <dbReference type="ARBA" id="ARBA00006538"/>
    </source>
</evidence>
<dbReference type="Pfam" id="PF04775">
    <property type="entry name" value="Bile_Hydr_Trans"/>
    <property type="match status" value="1"/>
</dbReference>
<name>A0A7K7VM15_EUDEL</name>
<comment type="caution">
    <text evidence="3">The sequence shown here is derived from an EMBL/GenBank/DDBJ whole genome shotgun (WGS) entry which is preliminary data.</text>
</comment>
<evidence type="ECO:0000259" key="2">
    <source>
        <dbReference type="Pfam" id="PF04775"/>
    </source>
</evidence>
<dbReference type="Proteomes" id="UP000533954">
    <property type="component" value="Unassembled WGS sequence"/>
</dbReference>
<dbReference type="GO" id="GO:0047617">
    <property type="term" value="F:fatty acyl-CoA hydrolase activity"/>
    <property type="evidence" value="ECO:0007669"/>
    <property type="project" value="TreeGrafter"/>
</dbReference>
<keyword evidence="4" id="KW-1185">Reference proteome</keyword>
<feature type="non-terminal residue" evidence="3">
    <location>
        <position position="1"/>
    </location>
</feature>
<proteinExistence type="inferred from homology"/>
<dbReference type="GO" id="GO:0006637">
    <property type="term" value="P:acyl-CoA metabolic process"/>
    <property type="evidence" value="ECO:0007669"/>
    <property type="project" value="TreeGrafter"/>
</dbReference>
<sequence length="154" mass="17085">MVELTVTPRRSLADRPVRVHVRGLAPSQLVTLLASLTDERGVHFSARAFYRADERGEVDAERHAALGGDFAGLWPMGLFWFLRPDTLFQRLLKRDVAGSPFRVRLEVFDAVRLAAAPGEQPLAACAAERWYVGPGVQRAPVREGRVRGALFLPP</sequence>
<dbReference type="FunFam" id="2.60.40.2240:FF:000001">
    <property type="entry name" value="acyl-coenzyme A thioesterase 4"/>
    <property type="match status" value="1"/>
</dbReference>
<dbReference type="GO" id="GO:0006631">
    <property type="term" value="P:fatty acid metabolic process"/>
    <property type="evidence" value="ECO:0007669"/>
    <property type="project" value="TreeGrafter"/>
</dbReference>
<comment type="similarity">
    <text evidence="1">Belongs to the C/M/P thioester hydrolase family.</text>
</comment>
<gene>
    <name evidence="3" type="primary">Baat</name>
    <name evidence="3" type="ORF">EUDELE_R01749</name>
</gene>